<dbReference type="GO" id="GO:0005886">
    <property type="term" value="C:plasma membrane"/>
    <property type="evidence" value="ECO:0007669"/>
    <property type="project" value="TreeGrafter"/>
</dbReference>
<evidence type="ECO:0008006" key="10">
    <source>
        <dbReference type="Google" id="ProtNLM"/>
    </source>
</evidence>
<reference evidence="8 9" key="1">
    <citation type="journal article" date="2018" name="Front. Microbiol.">
        <title>Prospects for Fungal Bioremediation of Acidic Radioactive Waste Sites: Characterization and Genome Sequence of Rhodotorula taiwanensis MD1149.</title>
        <authorList>
            <person name="Tkavc R."/>
            <person name="Matrosova V.Y."/>
            <person name="Grichenko O.E."/>
            <person name="Gostincar C."/>
            <person name="Volpe R.P."/>
            <person name="Klimenkova P."/>
            <person name="Gaidamakova E.K."/>
            <person name="Zhou C.E."/>
            <person name="Stewart B.J."/>
            <person name="Lyman M.G."/>
            <person name="Malfatti S.A."/>
            <person name="Rubinfeld B."/>
            <person name="Courtot M."/>
            <person name="Singh J."/>
            <person name="Dalgard C.L."/>
            <person name="Hamilton T."/>
            <person name="Frey K.G."/>
            <person name="Gunde-Cimerman N."/>
            <person name="Dugan L."/>
            <person name="Daly M.J."/>
        </authorList>
    </citation>
    <scope>NUCLEOTIDE SEQUENCE [LARGE SCALE GENOMIC DNA]</scope>
    <source>
        <strain evidence="8 9">MD1149</strain>
    </source>
</reference>
<feature type="region of interest" description="Disordered" evidence="6">
    <location>
        <begin position="469"/>
        <end position="498"/>
    </location>
</feature>
<feature type="transmembrane region" description="Helical" evidence="7">
    <location>
        <begin position="94"/>
        <end position="114"/>
    </location>
</feature>
<name>A0A2S5B0K3_9BASI</name>
<dbReference type="PANTHER" id="PTHR19432:SF35">
    <property type="entry name" value="SOLUTE CARRIER FAMILY 45 MEMBER 3 ISOFORM X1"/>
    <property type="match status" value="1"/>
</dbReference>
<evidence type="ECO:0000256" key="3">
    <source>
        <dbReference type="ARBA" id="ARBA00022692"/>
    </source>
</evidence>
<dbReference type="GO" id="GO:0008506">
    <property type="term" value="F:sucrose:proton symporter activity"/>
    <property type="evidence" value="ECO:0007669"/>
    <property type="project" value="TreeGrafter"/>
</dbReference>
<evidence type="ECO:0000256" key="1">
    <source>
        <dbReference type="ARBA" id="ARBA00004141"/>
    </source>
</evidence>
<dbReference type="Proteomes" id="UP000237144">
    <property type="component" value="Unassembled WGS sequence"/>
</dbReference>
<dbReference type="SUPFAM" id="SSF103473">
    <property type="entry name" value="MFS general substrate transporter"/>
    <property type="match status" value="1"/>
</dbReference>
<comment type="subcellular location">
    <subcellularLocation>
        <location evidence="1">Membrane</location>
        <topology evidence="1">Multi-pass membrane protein</topology>
    </subcellularLocation>
</comment>
<gene>
    <name evidence="8" type="ORF">BMF94_6695</name>
</gene>
<dbReference type="EMBL" id="PJQD01000127">
    <property type="protein sequence ID" value="POY70296.1"/>
    <property type="molecule type" value="Genomic_DNA"/>
</dbReference>
<evidence type="ECO:0000313" key="9">
    <source>
        <dbReference type="Proteomes" id="UP000237144"/>
    </source>
</evidence>
<evidence type="ECO:0000256" key="4">
    <source>
        <dbReference type="ARBA" id="ARBA00022989"/>
    </source>
</evidence>
<feature type="transmembrane region" description="Helical" evidence="7">
    <location>
        <begin position="126"/>
        <end position="145"/>
    </location>
</feature>
<evidence type="ECO:0000256" key="2">
    <source>
        <dbReference type="ARBA" id="ARBA00022448"/>
    </source>
</evidence>
<keyword evidence="2" id="KW-0813">Transport</keyword>
<keyword evidence="5 7" id="KW-0472">Membrane</keyword>
<keyword evidence="4 7" id="KW-1133">Transmembrane helix</keyword>
<sequence>MPAPTGHATYQSLGDLLDDRASSPPPPAAAPAAPPTATRVTKHEQQTDSKDRTTWQLNQLTVGILGAQLAWTVEMAYGTPYLLSLGLTKQATSLVWMAGPLSGLIVQPVVGALSDAATASHFRRRFYILLSAALIVASTLVVAYARELAATLCSFTGLGDWDPENGNAQKHVAIAFGVVGFYVLDFSLNGLQASLRALVLDLSPGHLQSLSNAWLGRHTHLGNIIGYLFGYLDLGHSSFLSWLGGGQEGSQFRKLAVISLAVMLTTVGITCATQHERPRAGPEDDSVSVSVWKRVWRVGADVKDNFRDLPIPVRRVCYVQFCAWTAWFPFLFYSTTYVAEELYASLPKGAPIPSSDDATRSGSFALLLYSLVSLVAGTVIPFLTHLATTYPSLPSRVGPAGRWLLARMTPRNAWTVGLAWYAACMVLTFFLSGLKGATAVVAISGVPWAITCWVPFALVMESINELEEDAERESTTSNAAPVPTARDYGSLSQSQSRKLPPFRVTSLRNSSYQPFAGAASPSPSPASPGRDWPTSPTSRRRLPEESEPLLSSPRSEREPKRVGGGTILGLHNMAVVMPQFFVAIVAAGIFKLTSSRSASALRMLASNTSPPEAGDGLQGQNDVVWVLRFGGLAAFVGIFVSRYLCETKSEREYREYVEYGWRDSIPPRDDDDDGSDC</sequence>
<evidence type="ECO:0000256" key="5">
    <source>
        <dbReference type="ARBA" id="ARBA00023136"/>
    </source>
</evidence>
<feature type="transmembrane region" description="Helical" evidence="7">
    <location>
        <begin position="364"/>
        <end position="386"/>
    </location>
</feature>
<dbReference type="STRING" id="741276.A0A2S5B0K3"/>
<protein>
    <recommendedName>
        <fullName evidence="10">MFS general substrate transporter</fullName>
    </recommendedName>
</protein>
<feature type="transmembrane region" description="Helical" evidence="7">
    <location>
        <begin position="412"/>
        <end position="431"/>
    </location>
</feature>
<proteinExistence type="predicted"/>
<evidence type="ECO:0000256" key="7">
    <source>
        <dbReference type="SAM" id="Phobius"/>
    </source>
</evidence>
<evidence type="ECO:0000256" key="6">
    <source>
        <dbReference type="SAM" id="MobiDB-lite"/>
    </source>
</evidence>
<feature type="transmembrane region" description="Helical" evidence="7">
    <location>
        <begin position="171"/>
        <end position="188"/>
    </location>
</feature>
<keyword evidence="3 7" id="KW-0812">Transmembrane</keyword>
<dbReference type="AlphaFoldDB" id="A0A2S5B0K3"/>
<feature type="transmembrane region" description="Helical" evidence="7">
    <location>
        <begin position="60"/>
        <end position="82"/>
    </location>
</feature>
<feature type="region of interest" description="Disordered" evidence="6">
    <location>
        <begin position="1"/>
        <end position="53"/>
    </location>
</feature>
<feature type="transmembrane region" description="Helical" evidence="7">
    <location>
        <begin position="625"/>
        <end position="645"/>
    </location>
</feature>
<accession>A0A2S5B0K3</accession>
<feature type="compositionally biased region" description="Basic and acidic residues" evidence="6">
    <location>
        <begin position="41"/>
        <end position="53"/>
    </location>
</feature>
<feature type="compositionally biased region" description="Pro residues" evidence="6">
    <location>
        <begin position="23"/>
        <end position="34"/>
    </location>
</feature>
<feature type="transmembrane region" description="Helical" evidence="7">
    <location>
        <begin position="437"/>
        <end position="459"/>
    </location>
</feature>
<evidence type="ECO:0000313" key="8">
    <source>
        <dbReference type="EMBL" id="POY70296.1"/>
    </source>
</evidence>
<dbReference type="Gene3D" id="1.20.1250.20">
    <property type="entry name" value="MFS general substrate transporter like domains"/>
    <property type="match status" value="1"/>
</dbReference>
<feature type="transmembrane region" description="Helical" evidence="7">
    <location>
        <begin position="567"/>
        <end position="590"/>
    </location>
</feature>
<comment type="caution">
    <text evidence="8">The sequence shown here is derived from an EMBL/GenBank/DDBJ whole genome shotgun (WGS) entry which is preliminary data.</text>
</comment>
<dbReference type="InterPro" id="IPR036259">
    <property type="entry name" value="MFS_trans_sf"/>
</dbReference>
<keyword evidence="9" id="KW-1185">Reference proteome</keyword>
<dbReference type="PANTHER" id="PTHR19432">
    <property type="entry name" value="SUGAR TRANSPORTER"/>
    <property type="match status" value="1"/>
</dbReference>
<organism evidence="8 9">
    <name type="scientific">Rhodotorula taiwanensis</name>
    <dbReference type="NCBI Taxonomy" id="741276"/>
    <lineage>
        <taxon>Eukaryota</taxon>
        <taxon>Fungi</taxon>
        <taxon>Dikarya</taxon>
        <taxon>Basidiomycota</taxon>
        <taxon>Pucciniomycotina</taxon>
        <taxon>Microbotryomycetes</taxon>
        <taxon>Sporidiobolales</taxon>
        <taxon>Sporidiobolaceae</taxon>
        <taxon>Rhodotorula</taxon>
    </lineage>
</organism>
<dbReference type="OrthoDB" id="28755at2759"/>
<feature type="region of interest" description="Disordered" evidence="6">
    <location>
        <begin position="514"/>
        <end position="563"/>
    </location>
</feature>
<feature type="transmembrane region" description="Helical" evidence="7">
    <location>
        <begin position="316"/>
        <end position="339"/>
    </location>
</feature>